<evidence type="ECO:0000313" key="1">
    <source>
        <dbReference type="EMBL" id="KAI5068546.1"/>
    </source>
</evidence>
<dbReference type="OrthoDB" id="1982965at2759"/>
<sequence>MMSLTKAKDPVFSYFGDVKHFRAYIRKEFYWSHMHDEVLLIIRRLEVKEIKSPDGFEAFFKVVF</sequence>
<reference evidence="1" key="1">
    <citation type="submission" date="2021-01" db="EMBL/GenBank/DDBJ databases">
        <title>Adiantum capillus-veneris genome.</title>
        <authorList>
            <person name="Fang Y."/>
            <person name="Liao Q."/>
        </authorList>
    </citation>
    <scope>NUCLEOTIDE SEQUENCE</scope>
    <source>
        <strain evidence="1">H3</strain>
        <tissue evidence="1">Leaf</tissue>
    </source>
</reference>
<dbReference type="Proteomes" id="UP000886520">
    <property type="component" value="Chromosome 16"/>
</dbReference>
<gene>
    <name evidence="1" type="ORF">GOP47_0016891</name>
</gene>
<proteinExistence type="predicted"/>
<dbReference type="EMBL" id="JABFUD020000016">
    <property type="protein sequence ID" value="KAI5068546.1"/>
    <property type="molecule type" value="Genomic_DNA"/>
</dbReference>
<dbReference type="AlphaFoldDB" id="A0A9D4ZDE8"/>
<accession>A0A9D4ZDE8</accession>
<protein>
    <submittedName>
        <fullName evidence="1">Uncharacterized protein</fullName>
    </submittedName>
</protein>
<name>A0A9D4ZDE8_ADICA</name>
<comment type="caution">
    <text evidence="1">The sequence shown here is derived from an EMBL/GenBank/DDBJ whole genome shotgun (WGS) entry which is preliminary data.</text>
</comment>
<organism evidence="1 2">
    <name type="scientific">Adiantum capillus-veneris</name>
    <name type="common">Maidenhair fern</name>
    <dbReference type="NCBI Taxonomy" id="13818"/>
    <lineage>
        <taxon>Eukaryota</taxon>
        <taxon>Viridiplantae</taxon>
        <taxon>Streptophyta</taxon>
        <taxon>Embryophyta</taxon>
        <taxon>Tracheophyta</taxon>
        <taxon>Polypodiopsida</taxon>
        <taxon>Polypodiidae</taxon>
        <taxon>Polypodiales</taxon>
        <taxon>Pteridineae</taxon>
        <taxon>Pteridaceae</taxon>
        <taxon>Vittarioideae</taxon>
        <taxon>Adiantum</taxon>
    </lineage>
</organism>
<evidence type="ECO:0000313" key="2">
    <source>
        <dbReference type="Proteomes" id="UP000886520"/>
    </source>
</evidence>
<keyword evidence="2" id="KW-1185">Reference proteome</keyword>